<dbReference type="InterPro" id="IPR003959">
    <property type="entry name" value="ATPase_AAA_core"/>
</dbReference>
<dbReference type="Gene3D" id="1.10.8.60">
    <property type="match status" value="1"/>
</dbReference>
<dbReference type="PROSITE" id="PS00674">
    <property type="entry name" value="AAA"/>
    <property type="match status" value="1"/>
</dbReference>
<evidence type="ECO:0000256" key="4">
    <source>
        <dbReference type="ARBA" id="ARBA00022723"/>
    </source>
</evidence>
<protein>
    <recommendedName>
        <fullName evidence="10">Fidgetin-like protein 1</fullName>
    </recommendedName>
</protein>
<evidence type="ECO:0000256" key="8">
    <source>
        <dbReference type="ARBA" id="ARBA00022842"/>
    </source>
</evidence>
<dbReference type="FunFam" id="1.10.8.60:FF:000022">
    <property type="entry name" value="Fidgetin like 1"/>
    <property type="match status" value="1"/>
</dbReference>
<feature type="region of interest" description="Disordered" evidence="13">
    <location>
        <begin position="180"/>
        <end position="223"/>
    </location>
</feature>
<proteinExistence type="inferred from homology"/>
<comment type="similarity">
    <text evidence="3 12">Belongs to the AAA ATPase family.</text>
</comment>
<dbReference type="EMBL" id="GIFC01018143">
    <property type="protein sequence ID" value="MXV00227.1"/>
    <property type="molecule type" value="Transcribed_RNA"/>
</dbReference>
<comment type="subcellular location">
    <subcellularLocation>
        <location evidence="2">Nucleus</location>
    </subcellularLocation>
</comment>
<evidence type="ECO:0000256" key="3">
    <source>
        <dbReference type="ARBA" id="ARBA00006914"/>
    </source>
</evidence>
<dbReference type="Gene3D" id="3.40.50.300">
    <property type="entry name" value="P-loop containing nucleotide triphosphate hydrolases"/>
    <property type="match status" value="1"/>
</dbReference>
<dbReference type="InterPro" id="IPR050304">
    <property type="entry name" value="MT-severing_AAA_ATPase"/>
</dbReference>
<dbReference type="InterPro" id="IPR041569">
    <property type="entry name" value="AAA_lid_3"/>
</dbReference>
<dbReference type="GO" id="GO:0016887">
    <property type="term" value="F:ATP hydrolysis activity"/>
    <property type="evidence" value="ECO:0007669"/>
    <property type="project" value="InterPro"/>
</dbReference>
<evidence type="ECO:0000256" key="10">
    <source>
        <dbReference type="ARBA" id="ARBA00035694"/>
    </source>
</evidence>
<dbReference type="GO" id="GO:0046872">
    <property type="term" value="F:metal ion binding"/>
    <property type="evidence" value="ECO:0007669"/>
    <property type="project" value="UniProtKB-KW"/>
</dbReference>
<dbReference type="GO" id="GO:0005634">
    <property type="term" value="C:nucleus"/>
    <property type="evidence" value="ECO:0007669"/>
    <property type="project" value="UniProtKB-SubCell"/>
</dbReference>
<evidence type="ECO:0000256" key="1">
    <source>
        <dbReference type="ARBA" id="ARBA00001946"/>
    </source>
</evidence>
<evidence type="ECO:0000256" key="6">
    <source>
        <dbReference type="ARBA" id="ARBA00022801"/>
    </source>
</evidence>
<dbReference type="InterPro" id="IPR003593">
    <property type="entry name" value="AAA+_ATPase"/>
</dbReference>
<dbReference type="InterPro" id="IPR003960">
    <property type="entry name" value="ATPase_AAA_CS"/>
</dbReference>
<evidence type="ECO:0000256" key="5">
    <source>
        <dbReference type="ARBA" id="ARBA00022741"/>
    </source>
</evidence>
<keyword evidence="9" id="KW-0539">Nucleus</keyword>
<dbReference type="GO" id="GO:0031114">
    <property type="term" value="P:regulation of microtubule depolymerization"/>
    <property type="evidence" value="ECO:0007669"/>
    <property type="project" value="UniProtKB-ARBA"/>
</dbReference>
<dbReference type="InterPro" id="IPR027417">
    <property type="entry name" value="P-loop_NTPase"/>
</dbReference>
<keyword evidence="5 12" id="KW-0547">Nucleotide-binding</keyword>
<feature type="compositionally biased region" description="Basic and acidic residues" evidence="13">
    <location>
        <begin position="236"/>
        <end position="246"/>
    </location>
</feature>
<dbReference type="SMART" id="SM00382">
    <property type="entry name" value="AAA"/>
    <property type="match status" value="1"/>
</dbReference>
<evidence type="ECO:0000259" key="14">
    <source>
        <dbReference type="SMART" id="SM00382"/>
    </source>
</evidence>
<dbReference type="PANTHER" id="PTHR23074:SF17">
    <property type="entry name" value="FIDGETIN-LIKE PROTEIN 1"/>
    <property type="match status" value="1"/>
</dbReference>
<dbReference type="InterPro" id="IPR015415">
    <property type="entry name" value="Spast_Vps4_C"/>
</dbReference>
<keyword evidence="7 12" id="KW-0067">ATP-binding</keyword>
<reference evidence="15" key="1">
    <citation type="submission" date="2019-12" db="EMBL/GenBank/DDBJ databases">
        <title>An insight into the sialome of adult female Ixodes ricinus ticks feeding for 6 days.</title>
        <authorList>
            <person name="Perner J."/>
            <person name="Ribeiro J.M.C."/>
        </authorList>
    </citation>
    <scope>NUCLEOTIDE SEQUENCE</scope>
    <source>
        <strain evidence="15">Semi-engorged</strain>
        <tissue evidence="15">Salivary glands</tissue>
    </source>
</reference>
<sequence>MFPSGSNKDDGVTASAFKRVLMSVGDFGNDDFSIDAVRRLDNHVEFALKSGTISGPCAKLLSDYFTEKANQFVDSAGGLNNFSSGAIQSSSSTGRQNYSNQWCSRLSTLTDEELAQFWPAENVPPEQPSIDRDCESFIERMKRKAPASKKVILHRGISPASDKTSVSTVNVAVPPRQQPRPVTARTMEMQPKFPSRNGKSGVRSGWDGDGPKRQPFESAPGQTAAPAFMTAREQLIKEQQKSHSGRDGLPARSIGSSSKTLGGKRTLSSQFVLPLARADTDKGSSSGGLSGCSSDLPDELKNVDPKMVELIRNEIMDQGPSVHWDDIAGLEFAKQSVKEMVVWPMLRPDIFTGLRQPPKGLLLFGPPGTGKTLIGKCIASQAGATFFCISASSLTSKWVGEGEKMVRALFAVARACQPSVVFIDEIDSLLSQRNESEHESSRRIKTEFLVQLDGASTKADDRLLIVGATNRPQELDEAARRRLAKRLYIPLPGAPARRQMVSRLLCGVRHRLDPSDVEGVAERTRGYSGADMAQLCKEAALGPIRSLSFDLLQQITPDQVRPVAFEDFEKALCQVRASVSSTDLHAYVEWNTLYGSTAAPASSD</sequence>
<feature type="region of interest" description="Disordered" evidence="13">
    <location>
        <begin position="236"/>
        <end position="265"/>
    </location>
</feature>
<comment type="cofactor">
    <cofactor evidence="1">
        <name>Mg(2+)</name>
        <dbReference type="ChEBI" id="CHEBI:18420"/>
    </cofactor>
</comment>
<dbReference type="GO" id="GO:0005813">
    <property type="term" value="C:centrosome"/>
    <property type="evidence" value="ECO:0007669"/>
    <property type="project" value="UniProtKB-ARBA"/>
</dbReference>
<dbReference type="InterPro" id="IPR047858">
    <property type="entry name" value="FIGNL1_ATPase"/>
</dbReference>
<keyword evidence="8" id="KW-0460">Magnesium</keyword>
<feature type="region of interest" description="Disordered" evidence="13">
    <location>
        <begin position="278"/>
        <end position="298"/>
    </location>
</feature>
<dbReference type="GO" id="GO:0008568">
    <property type="term" value="F:microtubule severing ATPase activity"/>
    <property type="evidence" value="ECO:0007669"/>
    <property type="project" value="UniProtKB-ARBA"/>
</dbReference>
<dbReference type="GO" id="GO:0000070">
    <property type="term" value="P:mitotic sister chromatid segregation"/>
    <property type="evidence" value="ECO:0007669"/>
    <property type="project" value="UniProtKB-ARBA"/>
</dbReference>
<feature type="domain" description="AAA+ ATPase" evidence="14">
    <location>
        <begin position="357"/>
        <end position="493"/>
    </location>
</feature>
<dbReference type="Pfam" id="PF09336">
    <property type="entry name" value="Vps4_C"/>
    <property type="match status" value="1"/>
</dbReference>
<comment type="catalytic activity">
    <reaction evidence="11">
        <text>ATP + H2O = ADP + phosphate + H(+)</text>
        <dbReference type="Rhea" id="RHEA:13065"/>
        <dbReference type="ChEBI" id="CHEBI:15377"/>
        <dbReference type="ChEBI" id="CHEBI:15378"/>
        <dbReference type="ChEBI" id="CHEBI:30616"/>
        <dbReference type="ChEBI" id="CHEBI:43474"/>
        <dbReference type="ChEBI" id="CHEBI:456216"/>
    </reaction>
</comment>
<evidence type="ECO:0000256" key="7">
    <source>
        <dbReference type="ARBA" id="ARBA00022840"/>
    </source>
</evidence>
<dbReference type="Pfam" id="PF00004">
    <property type="entry name" value="AAA"/>
    <property type="match status" value="1"/>
</dbReference>
<evidence type="ECO:0000256" key="2">
    <source>
        <dbReference type="ARBA" id="ARBA00004123"/>
    </source>
</evidence>
<evidence type="ECO:0000256" key="9">
    <source>
        <dbReference type="ARBA" id="ARBA00023242"/>
    </source>
</evidence>
<dbReference type="Pfam" id="PF17862">
    <property type="entry name" value="AAA_lid_3"/>
    <property type="match status" value="1"/>
</dbReference>
<name>A0A6B0VEQ3_IXORI</name>
<dbReference type="FunFam" id="3.40.50.300:FF:000093">
    <property type="entry name" value="Fidgetin-like 1"/>
    <property type="match status" value="1"/>
</dbReference>
<accession>A0A6B0VEQ3</accession>
<evidence type="ECO:0000256" key="13">
    <source>
        <dbReference type="SAM" id="MobiDB-lite"/>
    </source>
</evidence>
<dbReference type="PANTHER" id="PTHR23074">
    <property type="entry name" value="AAA DOMAIN-CONTAINING"/>
    <property type="match status" value="1"/>
</dbReference>
<evidence type="ECO:0000313" key="15">
    <source>
        <dbReference type="EMBL" id="MXV00227.1"/>
    </source>
</evidence>
<dbReference type="GO" id="GO:0005524">
    <property type="term" value="F:ATP binding"/>
    <property type="evidence" value="ECO:0007669"/>
    <property type="project" value="UniProtKB-KW"/>
</dbReference>
<evidence type="ECO:0000256" key="12">
    <source>
        <dbReference type="RuleBase" id="RU003651"/>
    </source>
</evidence>
<evidence type="ECO:0000256" key="11">
    <source>
        <dbReference type="ARBA" id="ARBA00049360"/>
    </source>
</evidence>
<dbReference type="GO" id="GO:0051013">
    <property type="term" value="P:microtubule severing"/>
    <property type="evidence" value="ECO:0007669"/>
    <property type="project" value="UniProtKB-ARBA"/>
</dbReference>
<dbReference type="SUPFAM" id="SSF52540">
    <property type="entry name" value="P-loop containing nucleoside triphosphate hydrolases"/>
    <property type="match status" value="1"/>
</dbReference>
<keyword evidence="6" id="KW-0378">Hydrolase</keyword>
<feature type="compositionally biased region" description="Polar residues" evidence="13">
    <location>
        <begin position="254"/>
        <end position="265"/>
    </location>
</feature>
<dbReference type="CDD" id="cd19525">
    <property type="entry name" value="RecA-like_Figl-1"/>
    <property type="match status" value="1"/>
</dbReference>
<organism evidence="15">
    <name type="scientific">Ixodes ricinus</name>
    <name type="common">Common tick</name>
    <name type="synonym">Acarus ricinus</name>
    <dbReference type="NCBI Taxonomy" id="34613"/>
    <lineage>
        <taxon>Eukaryota</taxon>
        <taxon>Metazoa</taxon>
        <taxon>Ecdysozoa</taxon>
        <taxon>Arthropoda</taxon>
        <taxon>Chelicerata</taxon>
        <taxon>Arachnida</taxon>
        <taxon>Acari</taxon>
        <taxon>Parasitiformes</taxon>
        <taxon>Ixodida</taxon>
        <taxon>Ixodoidea</taxon>
        <taxon>Ixodidae</taxon>
        <taxon>Ixodinae</taxon>
        <taxon>Ixodes</taxon>
    </lineage>
</organism>
<keyword evidence="4" id="KW-0479">Metal-binding</keyword>
<dbReference type="AlphaFoldDB" id="A0A6B0VEQ3"/>